<comment type="caution">
    <text evidence="1">The sequence shown here is derived from an EMBL/GenBank/DDBJ whole genome shotgun (WGS) entry which is preliminary data.</text>
</comment>
<proteinExistence type="predicted"/>
<gene>
    <name evidence="1" type="ORF">WG66_14080</name>
</gene>
<accession>A0A0W0FAX5</accession>
<dbReference type="EMBL" id="LATX01002176">
    <property type="protein sequence ID" value="KTB33462.1"/>
    <property type="molecule type" value="Genomic_DNA"/>
</dbReference>
<name>A0A0W0FAX5_MONRR</name>
<sequence>MYSQSEEAGLLEKT</sequence>
<evidence type="ECO:0000313" key="1">
    <source>
        <dbReference type="EMBL" id="KTB33462.1"/>
    </source>
</evidence>
<protein>
    <submittedName>
        <fullName evidence="1">Uncharacterized protein</fullName>
    </submittedName>
</protein>
<evidence type="ECO:0000313" key="2">
    <source>
        <dbReference type="Proteomes" id="UP000054988"/>
    </source>
</evidence>
<organism evidence="1 2">
    <name type="scientific">Moniliophthora roreri</name>
    <name type="common">Frosty pod rot fungus</name>
    <name type="synonym">Monilia roreri</name>
    <dbReference type="NCBI Taxonomy" id="221103"/>
    <lineage>
        <taxon>Eukaryota</taxon>
        <taxon>Fungi</taxon>
        <taxon>Dikarya</taxon>
        <taxon>Basidiomycota</taxon>
        <taxon>Agaricomycotina</taxon>
        <taxon>Agaricomycetes</taxon>
        <taxon>Agaricomycetidae</taxon>
        <taxon>Agaricales</taxon>
        <taxon>Marasmiineae</taxon>
        <taxon>Marasmiaceae</taxon>
        <taxon>Moniliophthora</taxon>
    </lineage>
</organism>
<reference evidence="1 2" key="1">
    <citation type="submission" date="2015-12" db="EMBL/GenBank/DDBJ databases">
        <title>Draft genome sequence of Moniliophthora roreri, the causal agent of frosty pod rot of cacao.</title>
        <authorList>
            <person name="Aime M.C."/>
            <person name="Diaz-Valderrama J.R."/>
            <person name="Kijpornyongpan T."/>
            <person name="Phillips-Mora W."/>
        </authorList>
    </citation>
    <scope>NUCLEOTIDE SEQUENCE [LARGE SCALE GENOMIC DNA]</scope>
    <source>
        <strain evidence="1 2">MCA 2952</strain>
    </source>
</reference>
<dbReference type="Proteomes" id="UP000054988">
    <property type="component" value="Unassembled WGS sequence"/>
</dbReference>